<keyword evidence="2" id="KW-0812">Transmembrane</keyword>
<keyword evidence="3" id="KW-0732">Signal</keyword>
<dbReference type="InterPro" id="IPR046112">
    <property type="entry name" value="DUF6049"/>
</dbReference>
<proteinExistence type="predicted"/>
<name>A0ABV6RTQ9_9GAMM</name>
<dbReference type="RefSeq" id="WP_386672033.1">
    <property type="nucleotide sequence ID" value="NZ_JBHLTG010000005.1"/>
</dbReference>
<dbReference type="Pfam" id="PF19516">
    <property type="entry name" value="DUF6049"/>
    <property type="match status" value="1"/>
</dbReference>
<comment type="caution">
    <text evidence="4">The sequence shown here is derived from an EMBL/GenBank/DDBJ whole genome shotgun (WGS) entry which is preliminary data.</text>
</comment>
<reference evidence="4 5" key="1">
    <citation type="submission" date="2024-09" db="EMBL/GenBank/DDBJ databases">
        <authorList>
            <person name="Sun Q."/>
            <person name="Mori K."/>
        </authorList>
    </citation>
    <scope>NUCLEOTIDE SEQUENCE [LARGE SCALE GENOMIC DNA]</scope>
    <source>
        <strain evidence="4 5">KCTC 23076</strain>
    </source>
</reference>
<accession>A0ABV6RTQ9</accession>
<dbReference type="EMBL" id="JBHLTG010000005">
    <property type="protein sequence ID" value="MFC0680365.1"/>
    <property type="molecule type" value="Genomic_DNA"/>
</dbReference>
<keyword evidence="5" id="KW-1185">Reference proteome</keyword>
<organism evidence="4 5">
    <name type="scientific">Lysobacter korlensis</name>
    <dbReference type="NCBI Taxonomy" id="553636"/>
    <lineage>
        <taxon>Bacteria</taxon>
        <taxon>Pseudomonadati</taxon>
        <taxon>Pseudomonadota</taxon>
        <taxon>Gammaproteobacteria</taxon>
        <taxon>Lysobacterales</taxon>
        <taxon>Lysobacteraceae</taxon>
        <taxon>Lysobacter</taxon>
    </lineage>
</organism>
<evidence type="ECO:0000313" key="5">
    <source>
        <dbReference type="Proteomes" id="UP001589896"/>
    </source>
</evidence>
<dbReference type="Proteomes" id="UP001589896">
    <property type="component" value="Unassembled WGS sequence"/>
</dbReference>
<evidence type="ECO:0000256" key="2">
    <source>
        <dbReference type="SAM" id="Phobius"/>
    </source>
</evidence>
<feature type="region of interest" description="Disordered" evidence="1">
    <location>
        <begin position="298"/>
        <end position="344"/>
    </location>
</feature>
<sequence length="720" mass="75368">MSQRWLRASLALCLSVAGVGTAVDPAAAPPALAAAVEEAAPVATVTVAPAASGVVRPEQDLRVSVVITNTGTEPLPQGSARLLLGDDRLESSADIGAWLLPRDDASLPGGRALDEEDVPELDRGASTRAVAFTIPVDELEFLDGSPWGARPLWVEYRAGDADTVIGRTSVVWAPSDPAREAAFATAVPMTVPSTETGLIEADDLARYTSAAGLLTRQLDAVEGRPIAIGIDPMILVSIRVLGSAAPESAVDWLARLDAVPNETFPLAYGDTDLAAAAQSGGGVLTPQNFGFALDPALFPAAEPTPETDAPATPAPDATPSASAVPDPAAPTTTASPAPGEPDVPTTEELLAWDYTLEGIAWPADNTVVEGDLDTFAAAEGLTTTILAEGNVRAGSESTQAHGRIGDRSVLVADLLLSTLLRDAAAARTTEEWRSAVAALGAALAAVTTEHDGTPPLSLATLDRSRVSLQARAGETVAALDRLDWVDATSLSALLDRPARGTRLVDRPVDEDRLDAIRRLIVANGEEAEFATVAADPADITAPRRLRALALLSQSWRETPDAWIDQVAEFIDESAELRRSVRLVESSDLNINNELQRLPVSIANDLPVPVTVLVEVRSLSPQLHIEQSRVEIPVEANSAAREFVLPVRPLANGRATILISLSTPVGVPIGGATSLTLNVQADWGTPVAIGLGVLVVGLIAAGLYRTSRRNRRDRIRGIADD</sequence>
<feature type="compositionally biased region" description="Low complexity" evidence="1">
    <location>
        <begin position="299"/>
        <end position="337"/>
    </location>
</feature>
<feature type="chain" id="PRO_5046673006" evidence="3">
    <location>
        <begin position="23"/>
        <end position="720"/>
    </location>
</feature>
<protein>
    <submittedName>
        <fullName evidence="4">DUF6049 family protein</fullName>
    </submittedName>
</protein>
<evidence type="ECO:0000313" key="4">
    <source>
        <dbReference type="EMBL" id="MFC0680365.1"/>
    </source>
</evidence>
<keyword evidence="2" id="KW-0472">Membrane</keyword>
<feature type="signal peptide" evidence="3">
    <location>
        <begin position="1"/>
        <end position="22"/>
    </location>
</feature>
<evidence type="ECO:0000256" key="1">
    <source>
        <dbReference type="SAM" id="MobiDB-lite"/>
    </source>
</evidence>
<evidence type="ECO:0000256" key="3">
    <source>
        <dbReference type="SAM" id="SignalP"/>
    </source>
</evidence>
<keyword evidence="2" id="KW-1133">Transmembrane helix</keyword>
<gene>
    <name evidence="4" type="ORF">ACFFGH_21235</name>
</gene>
<feature type="transmembrane region" description="Helical" evidence="2">
    <location>
        <begin position="682"/>
        <end position="703"/>
    </location>
</feature>